<dbReference type="InterPro" id="IPR012938">
    <property type="entry name" value="Glc/Sorbosone_DH"/>
</dbReference>
<reference evidence="2 3" key="1">
    <citation type="submission" date="2016-01" db="EMBL/GenBank/DDBJ databases">
        <title>Annotation of Pseudomonas oryzihabitans USDA-ARS-USMARC-56511.</title>
        <authorList>
            <person name="Harhay G.P."/>
            <person name="Harhay D.M."/>
            <person name="Smith T.P.L."/>
            <person name="Bono J.L."/>
            <person name="Heaton M.P."/>
            <person name="Clawson M.L."/>
            <person name="Chitko-Mckown C.G."/>
            <person name="Capik S.F."/>
            <person name="DeDonder K.D."/>
            <person name="Apley M.D."/>
            <person name="Lubbers B.V."/>
            <person name="White B.J."/>
            <person name="Larson R.L."/>
        </authorList>
    </citation>
    <scope>NUCLEOTIDE SEQUENCE [LARGE SCALE GENOMIC DNA]</scope>
    <source>
        <strain evidence="2 3">USDA-ARS-USMARC-56511</strain>
    </source>
</reference>
<dbReference type="EMBL" id="CP013987">
    <property type="protein sequence ID" value="ALZ86035.1"/>
    <property type="molecule type" value="Genomic_DNA"/>
</dbReference>
<protein>
    <submittedName>
        <fullName evidence="2">Glucose dehydrogenase</fullName>
    </submittedName>
</protein>
<dbReference type="Proteomes" id="UP000064137">
    <property type="component" value="Chromosome"/>
</dbReference>
<dbReference type="AlphaFoldDB" id="A0A0U4WTB3"/>
<dbReference type="SUPFAM" id="SSF50952">
    <property type="entry name" value="Soluble quinoprotein glucose dehydrogenase"/>
    <property type="match status" value="1"/>
</dbReference>
<name>A0A0U4WTB3_9PSED</name>
<sequence length="387" mass="42087">MLAKAGAWSSSQALLKASGRWAWLALLLGLLASSIALAAPAYRVETVATGLKRPWSLAFLPDGRALLTEGAGRLRLLVPDGTGRFRLQAEAITGLPELYTEGQAGLFEVLPDPDFARNQLIYLSYATGTRQANHLRVVRARLDGGRLQDVQPLFTSQPAKAYGQHFGARMALLGDGTLAIALGDGNVERTDAQRLDTHLGKIVRITRDGQVPADNPFIKRPGALPEIYSLGHRNPQGLVWVAERQALYEHEHGSKGGDELNLIRAGANYGWPLTTGGVDYTGARISPFRELPGITPPLLEWTPSIAPAGMTWYDGQGFPPWCGSLFVAALREKSVRRIPLVEGMPGQQELLFQELNQRLRDVRSGPDGNLWLLTDGEDGQLLRVVPG</sequence>
<dbReference type="PANTHER" id="PTHR19328">
    <property type="entry name" value="HEDGEHOG-INTERACTING PROTEIN"/>
    <property type="match status" value="1"/>
</dbReference>
<dbReference type="KEGG" id="por:APT59_18180"/>
<accession>A0A0U4WTB3</accession>
<dbReference type="Pfam" id="PF07995">
    <property type="entry name" value="GSDH"/>
    <property type="match status" value="1"/>
</dbReference>
<dbReference type="PANTHER" id="PTHR19328:SF75">
    <property type="entry name" value="ALDOSE SUGAR DEHYDROGENASE YLII"/>
    <property type="match status" value="1"/>
</dbReference>
<organism evidence="2 3">
    <name type="scientific">Pseudomonas oryzihabitans</name>
    <dbReference type="NCBI Taxonomy" id="47885"/>
    <lineage>
        <taxon>Bacteria</taxon>
        <taxon>Pseudomonadati</taxon>
        <taxon>Pseudomonadota</taxon>
        <taxon>Gammaproteobacteria</taxon>
        <taxon>Pseudomonadales</taxon>
        <taxon>Pseudomonadaceae</taxon>
        <taxon>Pseudomonas</taxon>
    </lineage>
</organism>
<dbReference type="InterPro" id="IPR011041">
    <property type="entry name" value="Quinoprot_gluc/sorb_DH_b-prop"/>
</dbReference>
<proteinExistence type="predicted"/>
<evidence type="ECO:0000259" key="1">
    <source>
        <dbReference type="Pfam" id="PF07995"/>
    </source>
</evidence>
<evidence type="ECO:0000313" key="3">
    <source>
        <dbReference type="Proteomes" id="UP000064137"/>
    </source>
</evidence>
<dbReference type="RefSeq" id="WP_059316142.1">
    <property type="nucleotide sequence ID" value="NZ_CP013987.1"/>
</dbReference>
<feature type="domain" description="Glucose/Sorbosone dehydrogenase" evidence="1">
    <location>
        <begin position="51"/>
        <end position="383"/>
    </location>
</feature>
<dbReference type="Gene3D" id="2.120.10.30">
    <property type="entry name" value="TolB, C-terminal domain"/>
    <property type="match status" value="1"/>
</dbReference>
<dbReference type="InterPro" id="IPR011042">
    <property type="entry name" value="6-blade_b-propeller_TolB-like"/>
</dbReference>
<evidence type="ECO:0000313" key="2">
    <source>
        <dbReference type="EMBL" id="ALZ86035.1"/>
    </source>
</evidence>
<gene>
    <name evidence="2" type="ORF">APT59_18180</name>
</gene>